<dbReference type="PANTHER" id="PTHR46708">
    <property type="entry name" value="TENASCIN"/>
    <property type="match status" value="1"/>
</dbReference>
<protein>
    <recommendedName>
        <fullName evidence="3">Tyrosine-protein kinase receptor torso third FN3 domain-containing protein</fullName>
    </recommendedName>
</protein>
<keyword evidence="2" id="KW-0472">Membrane</keyword>
<keyword evidence="1" id="KW-0677">Repeat</keyword>
<dbReference type="CDD" id="cd00063">
    <property type="entry name" value="FN3"/>
    <property type="match status" value="1"/>
</dbReference>
<name>A0A1B6CMI7_9HEMI</name>
<evidence type="ECO:0000256" key="1">
    <source>
        <dbReference type="ARBA" id="ARBA00022737"/>
    </source>
</evidence>
<evidence type="ECO:0000259" key="3">
    <source>
        <dbReference type="Pfam" id="PF23008"/>
    </source>
</evidence>
<dbReference type="Pfam" id="PF23008">
    <property type="entry name" value="FN3_Tor_3rd"/>
    <property type="match status" value="1"/>
</dbReference>
<dbReference type="PANTHER" id="PTHR46708:SF2">
    <property type="entry name" value="FIBRONECTIN TYPE-III DOMAIN-CONTAINING PROTEIN"/>
    <property type="match status" value="1"/>
</dbReference>
<dbReference type="AlphaFoldDB" id="A0A1B6CMI7"/>
<dbReference type="EMBL" id="GEDC01022611">
    <property type="protein sequence ID" value="JAS14687.1"/>
    <property type="molecule type" value="Transcribed_RNA"/>
</dbReference>
<dbReference type="InterPro" id="IPR050991">
    <property type="entry name" value="ECM_Regulatory_Proteins"/>
</dbReference>
<proteinExistence type="predicted"/>
<dbReference type="InterPro" id="IPR013783">
    <property type="entry name" value="Ig-like_fold"/>
</dbReference>
<keyword evidence="2" id="KW-1133">Transmembrane helix</keyword>
<dbReference type="InterPro" id="IPR054166">
    <property type="entry name" value="Tor_FN3_3nd"/>
</dbReference>
<feature type="transmembrane region" description="Helical" evidence="2">
    <location>
        <begin position="227"/>
        <end position="249"/>
    </location>
</feature>
<gene>
    <name evidence="4" type="ORF">g.45166</name>
</gene>
<evidence type="ECO:0000256" key="2">
    <source>
        <dbReference type="SAM" id="Phobius"/>
    </source>
</evidence>
<reference evidence="4" key="1">
    <citation type="submission" date="2015-12" db="EMBL/GenBank/DDBJ databases">
        <title>De novo transcriptome assembly of four potential Pierce s Disease insect vectors from Arizona vineyards.</title>
        <authorList>
            <person name="Tassone E.E."/>
        </authorList>
    </citation>
    <scope>NUCLEOTIDE SEQUENCE</scope>
</reference>
<feature type="non-terminal residue" evidence="4">
    <location>
        <position position="1"/>
    </location>
</feature>
<organism evidence="4">
    <name type="scientific">Clastoptera arizonana</name>
    <name type="common">Arizona spittle bug</name>
    <dbReference type="NCBI Taxonomy" id="38151"/>
    <lineage>
        <taxon>Eukaryota</taxon>
        <taxon>Metazoa</taxon>
        <taxon>Ecdysozoa</taxon>
        <taxon>Arthropoda</taxon>
        <taxon>Hexapoda</taxon>
        <taxon>Insecta</taxon>
        <taxon>Pterygota</taxon>
        <taxon>Neoptera</taxon>
        <taxon>Paraneoptera</taxon>
        <taxon>Hemiptera</taxon>
        <taxon>Auchenorrhyncha</taxon>
        <taxon>Cercopoidea</taxon>
        <taxon>Clastopteridae</taxon>
        <taxon>Clastoptera</taxon>
    </lineage>
</organism>
<dbReference type="Gene3D" id="2.60.40.10">
    <property type="entry name" value="Immunoglobulins"/>
    <property type="match status" value="1"/>
</dbReference>
<feature type="domain" description="Tyrosine-protein kinase receptor torso third FN3" evidence="3">
    <location>
        <begin position="120"/>
        <end position="198"/>
    </location>
</feature>
<dbReference type="InterPro" id="IPR036116">
    <property type="entry name" value="FN3_sf"/>
</dbReference>
<evidence type="ECO:0000313" key="4">
    <source>
        <dbReference type="EMBL" id="JAS14687.1"/>
    </source>
</evidence>
<keyword evidence="2" id="KW-0812">Transmembrane</keyword>
<feature type="non-terminal residue" evidence="4">
    <location>
        <position position="297"/>
    </location>
</feature>
<dbReference type="InterPro" id="IPR003961">
    <property type="entry name" value="FN3_dom"/>
</dbReference>
<dbReference type="SUPFAM" id="SSF49265">
    <property type="entry name" value="Fibronectin type III"/>
    <property type="match status" value="1"/>
</dbReference>
<sequence>ISEALKTLEAETKLKPVTNITISDVKPESTKSLRAVLQWSPTPDLPCVYEVITWSPGSHVDPVKIIGRYESNLTNLSFETNYQIGIRTQASPEFTNESNQTFIHFNCLAYFPGNLSICGPEKPLNISTKEIPISESQCDIIISWSKPNFLPNYYNVTISSILLNESTTTKTVFGNQTNITFNGLENVEEDYTVSVEAVSDGGTSQANFFMSDSKCKAQKNKEKHLPVFWSSLSLFSLIVLGLNFVIIYFHKLKRKRNKNKSYFKDEIKKSTYIYNKKCTEDQAIFEIDEFEIKRENI</sequence>
<accession>A0A1B6CMI7</accession>